<dbReference type="InterPro" id="IPR008949">
    <property type="entry name" value="Isoprenoid_synthase_dom_sf"/>
</dbReference>
<reference evidence="1 2" key="1">
    <citation type="journal article" date="2024" name="Microbiol. Resour. Announc.">
        <title>Genome annotations for the ascomycete fungi Trichoderma harzianum, Trichoderma aggressivum, and Purpureocillium lilacinum.</title>
        <authorList>
            <person name="Beijen E.P.W."/>
            <person name="Ohm R.A."/>
        </authorList>
    </citation>
    <scope>NUCLEOTIDE SEQUENCE [LARGE SCALE GENOMIC DNA]</scope>
    <source>
        <strain evidence="1 2">CBS 150709</strain>
    </source>
</reference>
<dbReference type="Proteomes" id="UP001287286">
    <property type="component" value="Unassembled WGS sequence"/>
</dbReference>
<accession>A0ABR0BNI0</accession>
<organism evidence="1 2">
    <name type="scientific">Purpureocillium lilacinum</name>
    <name type="common">Paecilomyces lilacinus</name>
    <dbReference type="NCBI Taxonomy" id="33203"/>
    <lineage>
        <taxon>Eukaryota</taxon>
        <taxon>Fungi</taxon>
        <taxon>Dikarya</taxon>
        <taxon>Ascomycota</taxon>
        <taxon>Pezizomycotina</taxon>
        <taxon>Sordariomycetes</taxon>
        <taxon>Hypocreomycetidae</taxon>
        <taxon>Hypocreales</taxon>
        <taxon>Ophiocordycipitaceae</taxon>
        <taxon>Purpureocillium</taxon>
    </lineage>
</organism>
<protein>
    <submittedName>
        <fullName evidence="1">Uncharacterized protein</fullName>
    </submittedName>
</protein>
<evidence type="ECO:0000313" key="1">
    <source>
        <dbReference type="EMBL" id="KAK4084699.1"/>
    </source>
</evidence>
<gene>
    <name evidence="1" type="ORF">Purlil1_10284</name>
</gene>
<sequence>MYTVATSISAKPFLNMHQFKNVSNDILSLPKDLEQGGGINLIHTLKRQNLSEQGAVNEIAAKIEKCYELWRLALAGLPPHGEMIDKEIFRYIDCYRNMALGNLRWSFKSYFREEGPGVKESRFFDLPSPF</sequence>
<dbReference type="EMBL" id="JAWRVI010000051">
    <property type="protein sequence ID" value="KAK4084699.1"/>
    <property type="molecule type" value="Genomic_DNA"/>
</dbReference>
<dbReference type="Pfam" id="PF19086">
    <property type="entry name" value="Terpene_syn_C_2"/>
    <property type="match status" value="1"/>
</dbReference>
<dbReference type="SUPFAM" id="SSF48576">
    <property type="entry name" value="Terpenoid synthases"/>
    <property type="match status" value="1"/>
</dbReference>
<keyword evidence="2" id="KW-1185">Reference proteome</keyword>
<comment type="caution">
    <text evidence="1">The sequence shown here is derived from an EMBL/GenBank/DDBJ whole genome shotgun (WGS) entry which is preliminary data.</text>
</comment>
<proteinExistence type="predicted"/>
<dbReference type="Gene3D" id="1.10.600.10">
    <property type="entry name" value="Farnesyl Diphosphate Synthase"/>
    <property type="match status" value="1"/>
</dbReference>
<evidence type="ECO:0000313" key="2">
    <source>
        <dbReference type="Proteomes" id="UP001287286"/>
    </source>
</evidence>
<name>A0ABR0BNI0_PURLI</name>